<dbReference type="PANTHER" id="PTHR30011">
    <property type="entry name" value="ALKANESULFONATE MONOOXYGENASE-RELATED"/>
    <property type="match status" value="1"/>
</dbReference>
<evidence type="ECO:0000256" key="1">
    <source>
        <dbReference type="ARBA" id="ARBA00022630"/>
    </source>
</evidence>
<dbReference type="PANTHER" id="PTHR30011:SF16">
    <property type="entry name" value="C2H2 FINGER DOMAIN TRANSCRIPTION FACTOR (EUROFUNG)-RELATED"/>
    <property type="match status" value="1"/>
</dbReference>
<sequence>MGSAVSRPLHLGAEIGGEGEVAARVRLAESGALDFVTLAGTDALDGLVRGASQTCRVGLAPTLGAPHAGPAAALAELFREGPGRTGWRVDASAGGAADLAQRAAAGAGAAVRGPGGAGGGTGGPGERPVTVVDVTVCGADGLAVAAYWADVVLVRAYSPGEAGVMRAELRRRAAAAGRAPDGLRVLAALTVDLAAEPRLDGPPAPDPEAVRIGQDGSARYTGGPVGLAQVLTRWHAADVVDGFHVTPLAPDRDLERLVNGTVTLLQHRCLLRHFYSGATLREHLGLPDPARGHTAGSRS</sequence>
<dbReference type="InterPro" id="IPR051260">
    <property type="entry name" value="Diverse_substr_monoxygenases"/>
</dbReference>
<keyword evidence="1" id="KW-0285">Flavoprotein</keyword>
<dbReference type="Proteomes" id="UP001589718">
    <property type="component" value="Unassembled WGS sequence"/>
</dbReference>
<keyword evidence="4 5" id="KW-0503">Monooxygenase</keyword>
<comment type="caution">
    <text evidence="5">The sequence shown here is derived from an EMBL/GenBank/DDBJ whole genome shotgun (WGS) entry which is preliminary data.</text>
</comment>
<reference evidence="5 6" key="1">
    <citation type="submission" date="2024-09" db="EMBL/GenBank/DDBJ databases">
        <authorList>
            <person name="Sun Q."/>
            <person name="Mori K."/>
        </authorList>
    </citation>
    <scope>NUCLEOTIDE SEQUENCE [LARGE SCALE GENOMIC DNA]</scope>
    <source>
        <strain evidence="5 6">JCM 4362</strain>
    </source>
</reference>
<gene>
    <name evidence="5" type="ORF">ACFFTU_31195</name>
</gene>
<accession>A0ABV5PMG8</accession>
<keyword evidence="2" id="KW-0288">FMN</keyword>
<evidence type="ECO:0000313" key="5">
    <source>
        <dbReference type="EMBL" id="MFB9524410.1"/>
    </source>
</evidence>
<proteinExistence type="predicted"/>
<dbReference type="InterPro" id="IPR036661">
    <property type="entry name" value="Luciferase-like_sf"/>
</dbReference>
<name>A0ABV5PMG8_STRCM</name>
<dbReference type="EMBL" id="JBHMCR010000022">
    <property type="protein sequence ID" value="MFB9524410.1"/>
    <property type="molecule type" value="Genomic_DNA"/>
</dbReference>
<dbReference type="GO" id="GO:0004497">
    <property type="term" value="F:monooxygenase activity"/>
    <property type="evidence" value="ECO:0007669"/>
    <property type="project" value="UniProtKB-KW"/>
</dbReference>
<protein>
    <submittedName>
        <fullName evidence="5">FMNH2-dependent monooxygenase</fullName>
    </submittedName>
</protein>
<organism evidence="5 6">
    <name type="scientific">Streptomyces cremeus</name>
    <dbReference type="NCBI Taxonomy" id="66881"/>
    <lineage>
        <taxon>Bacteria</taxon>
        <taxon>Bacillati</taxon>
        <taxon>Actinomycetota</taxon>
        <taxon>Actinomycetes</taxon>
        <taxon>Kitasatosporales</taxon>
        <taxon>Streptomycetaceae</taxon>
        <taxon>Streptomyces</taxon>
    </lineage>
</organism>
<dbReference type="RefSeq" id="WP_345224461.1">
    <property type="nucleotide sequence ID" value="NZ_BAAAXE010000013.1"/>
</dbReference>
<evidence type="ECO:0000256" key="3">
    <source>
        <dbReference type="ARBA" id="ARBA00023002"/>
    </source>
</evidence>
<dbReference type="SUPFAM" id="SSF51679">
    <property type="entry name" value="Bacterial luciferase-like"/>
    <property type="match status" value="1"/>
</dbReference>
<evidence type="ECO:0000313" key="6">
    <source>
        <dbReference type="Proteomes" id="UP001589718"/>
    </source>
</evidence>
<keyword evidence="6" id="KW-1185">Reference proteome</keyword>
<evidence type="ECO:0000256" key="2">
    <source>
        <dbReference type="ARBA" id="ARBA00022643"/>
    </source>
</evidence>
<evidence type="ECO:0000256" key="4">
    <source>
        <dbReference type="ARBA" id="ARBA00023033"/>
    </source>
</evidence>
<keyword evidence="3" id="KW-0560">Oxidoreductase</keyword>
<dbReference type="Gene3D" id="3.20.20.30">
    <property type="entry name" value="Luciferase-like domain"/>
    <property type="match status" value="1"/>
</dbReference>